<dbReference type="PANTHER" id="PTHR12131">
    <property type="entry name" value="ATP-DEPENDENT RNA AND DNA HELICASE"/>
    <property type="match status" value="1"/>
</dbReference>
<dbReference type="InterPro" id="IPR027417">
    <property type="entry name" value="P-loop_NTPase"/>
</dbReference>
<dbReference type="InterPro" id="IPR014001">
    <property type="entry name" value="Helicase_ATP-bd"/>
</dbReference>
<evidence type="ECO:0000256" key="3">
    <source>
        <dbReference type="ARBA" id="ARBA00022806"/>
    </source>
</evidence>
<feature type="compositionally biased region" description="Basic and acidic residues" evidence="5">
    <location>
        <begin position="937"/>
        <end position="948"/>
    </location>
</feature>
<dbReference type="Proteomes" id="UP000468901">
    <property type="component" value="Unassembled WGS sequence"/>
</dbReference>
<feature type="region of interest" description="Disordered" evidence="5">
    <location>
        <begin position="885"/>
        <end position="1039"/>
    </location>
</feature>
<comment type="caution">
    <text evidence="8">The sequence shown here is derived from an EMBL/GenBank/DDBJ whole genome shotgun (WGS) entry which is preliminary data.</text>
</comment>
<dbReference type="Pfam" id="PF22527">
    <property type="entry name" value="DEXQc_Suv3"/>
    <property type="match status" value="1"/>
</dbReference>
<dbReference type="GO" id="GO:0004386">
    <property type="term" value="F:helicase activity"/>
    <property type="evidence" value="ECO:0007669"/>
    <property type="project" value="UniProtKB-KW"/>
</dbReference>
<evidence type="ECO:0000256" key="4">
    <source>
        <dbReference type="ARBA" id="ARBA00022840"/>
    </source>
</evidence>
<evidence type="ECO:0000256" key="2">
    <source>
        <dbReference type="ARBA" id="ARBA00022801"/>
    </source>
</evidence>
<dbReference type="RefSeq" id="WP_152217351.1">
    <property type="nucleotide sequence ID" value="NZ_WESC01000017.1"/>
</dbReference>
<evidence type="ECO:0000313" key="9">
    <source>
        <dbReference type="Proteomes" id="UP000468901"/>
    </source>
</evidence>
<name>A0A6N6VDI8_9HYPH</name>
<feature type="domain" description="Helicase ATP-binding" evidence="6">
    <location>
        <begin position="11"/>
        <end position="159"/>
    </location>
</feature>
<dbReference type="InterPro" id="IPR050699">
    <property type="entry name" value="RNA-DNA_Helicase"/>
</dbReference>
<reference evidence="8 9" key="1">
    <citation type="submission" date="2019-09" db="EMBL/GenBank/DDBJ databases">
        <title>Parvibaculum sedimenti sp. nov., isolated from sediment.</title>
        <authorList>
            <person name="Wang Y."/>
        </authorList>
    </citation>
    <scope>NUCLEOTIDE SEQUENCE [LARGE SCALE GENOMIC DNA]</scope>
    <source>
        <strain evidence="8 9">HXT-9</strain>
    </source>
</reference>
<dbReference type="SMART" id="SM00490">
    <property type="entry name" value="HELICc"/>
    <property type="match status" value="1"/>
</dbReference>
<dbReference type="EMBL" id="WESC01000017">
    <property type="protein sequence ID" value="KAB7738726.1"/>
    <property type="molecule type" value="Genomic_DNA"/>
</dbReference>
<dbReference type="SUPFAM" id="SSF52540">
    <property type="entry name" value="P-loop containing nucleoside triphosphate hydrolases"/>
    <property type="match status" value="2"/>
</dbReference>
<gene>
    <name evidence="8" type="ORF">F2P47_15810</name>
</gene>
<sequence length="1052" mass="115425">MSITHPGAASDGLARARRITAVLGPTNTGKTHLAIERMMAHETGMIGLPLRLLAREVYDRVVKVKGAGAVALITGEEKILPASARYFICTVEAMPLEREVQFLAVDEIQLAADRERGHTFTDRLLRARGLSETMMLGSETVHGLIQKLLPDTIFVSRPRFSELSWTGSKKLTRLPRRSAVVAFSADQVYAIAELIRRQRGGAAVVMGALSPRTRNAQVALYQSGDVDFLVATDAIGMGLNMDVDHVAFASTSKFDGHQHRPLRVSELAQIAGRAGRHMNNGTFGVTGEATPLAADTIERIENHLFDAEHVLQWRNPHLEFGSVAALVKSLERAPDRPGLTRAQSGDDGEALQRMMRDDDVAHLARSPAAIRRLWEVAQIPDFRKTLASEHADLLTRIYLFLMRDSGKISEDWLAGQLGRVDRTDGDIDTLATRIAHVRTWTYVSNRADWLQNPAHWQERTREIEDKLSDALHERLTQRFIDRRTSVLMKRLRQNEDLMAAVNSDGEVLVEGEYVGRLQGFVFVPDLKAEGVHGNVLRAASEPVIALEIAARAARLAAAPDLDIHLSEHGRLIWDGSPVAELKASDNPLVPRIEIVAGEELHGPSREAVAERLDAWLKAHVASVLAPLVALRDAEDVVGLARGIAFRLVENFGSLRREKVAEDVRALDQAARGQLRKYGVRFGSYSIFMPALLKPAPARLLLTLWALTRKDVADPFADLPQPPTPGLTSVPGETTAPAGFYEALGFRPCGGRAVRLDMLERIADLIRPVIADRSYNGGFVVTPAMMSLVGCSGEEFANLLKGLGYRQRLEKVKPPKPAAEKPIAPTTPLIVVVKNSGSEAKPEVGAAETVAPETVATEAPAQEAVATEAEAVEAEIVAAEETVAAEEMAHEETVSQEAAPEEAAPAETTEAAAEATPAAEDELVELEIWRPVRRHKPEQRPRRERKPEGAEGVDAQSRRERYKGPNRERDGEKRADAGGKRDERHGEHKAGGRKDGERKGGKPRHGGKDRDDRQGKGAERREYSSKPPRREREIDPDSPFAALAVLKERVRGN</sequence>
<keyword evidence="1" id="KW-0547">Nucleotide-binding</keyword>
<dbReference type="AlphaFoldDB" id="A0A6N6VDI8"/>
<evidence type="ECO:0000256" key="1">
    <source>
        <dbReference type="ARBA" id="ARBA00022741"/>
    </source>
</evidence>
<accession>A0A6N6VDI8</accession>
<feature type="compositionally biased region" description="Low complexity" evidence="5">
    <location>
        <begin position="896"/>
        <end position="917"/>
    </location>
</feature>
<keyword evidence="3" id="KW-0347">Helicase</keyword>
<dbReference type="PROSITE" id="PS51192">
    <property type="entry name" value="HELICASE_ATP_BIND_1"/>
    <property type="match status" value="1"/>
</dbReference>
<dbReference type="InterPro" id="IPR055206">
    <property type="entry name" value="DEXQc_SUV3"/>
</dbReference>
<evidence type="ECO:0000313" key="8">
    <source>
        <dbReference type="EMBL" id="KAB7738726.1"/>
    </source>
</evidence>
<dbReference type="Pfam" id="PF00271">
    <property type="entry name" value="Helicase_C"/>
    <property type="match status" value="1"/>
</dbReference>
<dbReference type="GO" id="GO:0016787">
    <property type="term" value="F:hydrolase activity"/>
    <property type="evidence" value="ECO:0007669"/>
    <property type="project" value="UniProtKB-KW"/>
</dbReference>
<evidence type="ECO:0000259" key="7">
    <source>
        <dbReference type="PROSITE" id="PS51194"/>
    </source>
</evidence>
<proteinExistence type="predicted"/>
<feature type="compositionally biased region" description="Basic and acidic residues" evidence="5">
    <location>
        <begin position="955"/>
        <end position="1034"/>
    </location>
</feature>
<keyword evidence="2" id="KW-0378">Hydrolase</keyword>
<feature type="domain" description="Helicase C-terminal" evidence="7">
    <location>
        <begin position="166"/>
        <end position="317"/>
    </location>
</feature>
<dbReference type="GO" id="GO:0005524">
    <property type="term" value="F:ATP binding"/>
    <property type="evidence" value="ECO:0007669"/>
    <property type="project" value="UniProtKB-KW"/>
</dbReference>
<dbReference type="PROSITE" id="PS51194">
    <property type="entry name" value="HELICASE_CTER"/>
    <property type="match status" value="1"/>
</dbReference>
<keyword evidence="9" id="KW-1185">Reference proteome</keyword>
<dbReference type="Gene3D" id="3.40.50.300">
    <property type="entry name" value="P-loop containing nucleotide triphosphate hydrolases"/>
    <property type="match status" value="2"/>
</dbReference>
<protein>
    <submittedName>
        <fullName evidence="8">Disulfide oxidoreductase</fullName>
    </submittedName>
</protein>
<evidence type="ECO:0000256" key="5">
    <source>
        <dbReference type="SAM" id="MobiDB-lite"/>
    </source>
</evidence>
<dbReference type="InterPro" id="IPR001650">
    <property type="entry name" value="Helicase_C-like"/>
</dbReference>
<dbReference type="PANTHER" id="PTHR12131:SF1">
    <property type="entry name" value="ATP-DEPENDENT RNA HELICASE SUPV3L1, MITOCHONDRIAL-RELATED"/>
    <property type="match status" value="1"/>
</dbReference>
<evidence type="ECO:0000259" key="6">
    <source>
        <dbReference type="PROSITE" id="PS51192"/>
    </source>
</evidence>
<keyword evidence="4" id="KW-0067">ATP-binding</keyword>
<organism evidence="8 9">
    <name type="scientific">Parvibaculum sedimenti</name>
    <dbReference type="NCBI Taxonomy" id="2608632"/>
    <lineage>
        <taxon>Bacteria</taxon>
        <taxon>Pseudomonadati</taxon>
        <taxon>Pseudomonadota</taxon>
        <taxon>Alphaproteobacteria</taxon>
        <taxon>Hyphomicrobiales</taxon>
        <taxon>Parvibaculaceae</taxon>
        <taxon>Parvibaculum</taxon>
    </lineage>
</organism>